<organism evidence="2">
    <name type="scientific">hydrothermal vent metagenome</name>
    <dbReference type="NCBI Taxonomy" id="652676"/>
    <lineage>
        <taxon>unclassified sequences</taxon>
        <taxon>metagenomes</taxon>
        <taxon>ecological metagenomes</taxon>
    </lineage>
</organism>
<dbReference type="PANTHER" id="PTHR24104">
    <property type="entry name" value="E3 UBIQUITIN-PROTEIN LIGASE NHLRC1-RELATED"/>
    <property type="match status" value="1"/>
</dbReference>
<accession>A0A3B0ZLV7</accession>
<dbReference type="GO" id="GO:0043161">
    <property type="term" value="P:proteasome-mediated ubiquitin-dependent protein catabolic process"/>
    <property type="evidence" value="ECO:0007669"/>
    <property type="project" value="TreeGrafter"/>
</dbReference>
<proteinExistence type="predicted"/>
<dbReference type="InterPro" id="IPR050952">
    <property type="entry name" value="TRIM-NHL_E3_ligases"/>
</dbReference>
<evidence type="ECO:0000313" key="2">
    <source>
        <dbReference type="EMBL" id="VAW88382.1"/>
    </source>
</evidence>
<dbReference type="AlphaFoldDB" id="A0A3B0ZLV7"/>
<dbReference type="PROSITE" id="PS51257">
    <property type="entry name" value="PROKAR_LIPOPROTEIN"/>
    <property type="match status" value="1"/>
</dbReference>
<dbReference type="Pfam" id="PF01436">
    <property type="entry name" value="NHL"/>
    <property type="match status" value="1"/>
</dbReference>
<dbReference type="InterPro" id="IPR001258">
    <property type="entry name" value="NHL_repeat"/>
</dbReference>
<dbReference type="SUPFAM" id="SSF101898">
    <property type="entry name" value="NHL repeat"/>
    <property type="match status" value="1"/>
</dbReference>
<name>A0A3B0ZLV7_9ZZZZ</name>
<evidence type="ECO:0008006" key="3">
    <source>
        <dbReference type="Google" id="ProtNLM"/>
    </source>
</evidence>
<dbReference type="GO" id="GO:0061630">
    <property type="term" value="F:ubiquitin protein ligase activity"/>
    <property type="evidence" value="ECO:0007669"/>
    <property type="project" value="TreeGrafter"/>
</dbReference>
<evidence type="ECO:0000256" key="1">
    <source>
        <dbReference type="ARBA" id="ARBA00022737"/>
    </source>
</evidence>
<sequence>MIINSRYWLVALLCLIFSGCASVPAVLKYDLDEAAGAVWPASPEIARYQYVGQLTGEENFISSSDDVSIGRKVFEWVVGIMVGDERPTVLQRPQSGTVDRDGRIYVTDVSRAAVYVFDGQSGRLDVWEMAGEALRFKTPIGVVVIDQIDGGREILVVDADLKRVVRLDQQGKPLGHFGSDVLNRPTGLARDPQSGHLYVADTHGHNIKVFSAAGLLLKTIGVGERGEGEGQFNSPTHLTFAAGQLYVTDTLNSRVKIFTAEGDFVRTFGRRGLFVGDLPRPKGLAVDKDGNIYVVESYYDHLLVFNGEGNLLLPIGGSGSGVGQFYLPAGVWTDHRDRVYVADSFNGRVVILQYLGGA</sequence>
<dbReference type="GO" id="GO:0008270">
    <property type="term" value="F:zinc ion binding"/>
    <property type="evidence" value="ECO:0007669"/>
    <property type="project" value="UniProtKB-KW"/>
</dbReference>
<dbReference type="GO" id="GO:0000209">
    <property type="term" value="P:protein polyubiquitination"/>
    <property type="evidence" value="ECO:0007669"/>
    <property type="project" value="TreeGrafter"/>
</dbReference>
<dbReference type="PANTHER" id="PTHR24104:SF25">
    <property type="entry name" value="PROTEIN LIN-41"/>
    <property type="match status" value="1"/>
</dbReference>
<protein>
    <recommendedName>
        <fullName evidence="3">NHL repeat domain protein</fullName>
    </recommendedName>
</protein>
<gene>
    <name evidence="2" type="ORF">MNBD_GAMMA17-76</name>
</gene>
<dbReference type="PROSITE" id="PS51125">
    <property type="entry name" value="NHL"/>
    <property type="match status" value="4"/>
</dbReference>
<dbReference type="EMBL" id="UOFQ01000095">
    <property type="protein sequence ID" value="VAW88382.1"/>
    <property type="molecule type" value="Genomic_DNA"/>
</dbReference>
<keyword evidence="1" id="KW-0677">Repeat</keyword>
<reference evidence="2" key="1">
    <citation type="submission" date="2018-06" db="EMBL/GenBank/DDBJ databases">
        <authorList>
            <person name="Zhirakovskaya E."/>
        </authorList>
    </citation>
    <scope>NUCLEOTIDE SEQUENCE</scope>
</reference>
<dbReference type="Gene3D" id="2.120.10.30">
    <property type="entry name" value="TolB, C-terminal domain"/>
    <property type="match status" value="3"/>
</dbReference>
<dbReference type="InterPro" id="IPR011042">
    <property type="entry name" value="6-blade_b-propeller_TolB-like"/>
</dbReference>